<accession>A0A3N4UUP7</accession>
<keyword evidence="2 3" id="KW-0418">Kinase</keyword>
<dbReference type="Proteomes" id="UP000269689">
    <property type="component" value="Unassembled WGS sequence"/>
</dbReference>
<keyword evidence="2" id="KW-0067">ATP-binding</keyword>
<dbReference type="SUPFAM" id="SSF53067">
    <property type="entry name" value="Actin-like ATPase domain"/>
    <property type="match status" value="1"/>
</dbReference>
<protein>
    <recommendedName>
        <fullName evidence="2">Anhydro-N-acetylmuramic acid kinase</fullName>
        <ecNumber evidence="2">2.7.1.170</ecNumber>
    </recommendedName>
    <alternativeName>
        <fullName evidence="2">AnhMurNAc kinase</fullName>
    </alternativeName>
</protein>
<dbReference type="Pfam" id="PF03702">
    <property type="entry name" value="AnmK"/>
    <property type="match status" value="1"/>
</dbReference>
<dbReference type="GO" id="GO:0009254">
    <property type="term" value="P:peptidoglycan turnover"/>
    <property type="evidence" value="ECO:0007669"/>
    <property type="project" value="UniProtKB-UniRule"/>
</dbReference>
<comment type="similarity">
    <text evidence="2">Belongs to the anhydro-N-acetylmuramic acid kinase family.</text>
</comment>
<evidence type="ECO:0000313" key="3">
    <source>
        <dbReference type="EMBL" id="RPE71311.1"/>
    </source>
</evidence>
<dbReference type="PANTHER" id="PTHR30605">
    <property type="entry name" value="ANHYDRO-N-ACETYLMURAMIC ACID KINASE"/>
    <property type="match status" value="1"/>
</dbReference>
<proteinExistence type="inferred from homology"/>
<comment type="function">
    <text evidence="2">Catalyzes the specific phosphorylation of 1,6-anhydro-N-acetylmuramic acid (anhMurNAc) with the simultaneous cleavage of the 1,6-anhydro ring, generating MurNAc-6-P. Is required for the utilization of anhMurNAc either imported from the medium or derived from its own cell wall murein, and thus plays a role in cell wall recycling.</text>
</comment>
<dbReference type="InterPro" id="IPR043129">
    <property type="entry name" value="ATPase_NBD"/>
</dbReference>
<comment type="pathway">
    <text evidence="2">Amino-sugar metabolism; 1,6-anhydro-N-acetylmuramate degradation.</text>
</comment>
<reference evidence="3 4" key="1">
    <citation type="submission" date="2018-11" db="EMBL/GenBank/DDBJ databases">
        <title>Genomic Encyclopedia of Type Strains, Phase IV (KMG-IV): sequencing the most valuable type-strain genomes for metagenomic binning, comparative biology and taxonomic classification.</title>
        <authorList>
            <person name="Goeker M."/>
        </authorList>
    </citation>
    <scope>NUCLEOTIDE SEQUENCE [LARGE SCALE GENOMIC DNA]</scope>
    <source>
        <strain evidence="3 4">DSM 104731</strain>
    </source>
</reference>
<dbReference type="GO" id="GO:0016301">
    <property type="term" value="F:kinase activity"/>
    <property type="evidence" value="ECO:0007669"/>
    <property type="project" value="UniProtKB-KW"/>
</dbReference>
<dbReference type="GO" id="GO:0097175">
    <property type="term" value="P:1,6-anhydro-N-acetyl-beta-muramic acid catabolic process"/>
    <property type="evidence" value="ECO:0007669"/>
    <property type="project" value="UniProtKB-UniRule"/>
</dbReference>
<evidence type="ECO:0000256" key="2">
    <source>
        <dbReference type="HAMAP-Rule" id="MF_01270"/>
    </source>
</evidence>
<keyword evidence="2" id="KW-0808">Transferase</keyword>
<gene>
    <name evidence="2" type="primary">anmK</name>
    <name evidence="3" type="ORF">EDD53_0427</name>
</gene>
<organism evidence="3 4">
    <name type="scientific">Pacificibacter maritimus</name>
    <dbReference type="NCBI Taxonomy" id="762213"/>
    <lineage>
        <taxon>Bacteria</taxon>
        <taxon>Pseudomonadati</taxon>
        <taxon>Pseudomonadota</taxon>
        <taxon>Alphaproteobacteria</taxon>
        <taxon>Rhodobacterales</taxon>
        <taxon>Roseobacteraceae</taxon>
        <taxon>Pacificibacter</taxon>
    </lineage>
</organism>
<dbReference type="EMBL" id="RKQK01000001">
    <property type="protein sequence ID" value="RPE71311.1"/>
    <property type="molecule type" value="Genomic_DNA"/>
</dbReference>
<dbReference type="InterPro" id="IPR005338">
    <property type="entry name" value="Anhydro_N_Ac-Mur_kinase"/>
</dbReference>
<dbReference type="UniPathway" id="UPA00343"/>
<dbReference type="AlphaFoldDB" id="A0A3N4UUP7"/>
<keyword evidence="4" id="KW-1185">Reference proteome</keyword>
<comment type="pathway">
    <text evidence="2">Cell wall biogenesis; peptidoglycan recycling.</text>
</comment>
<dbReference type="NCBIfam" id="NF007141">
    <property type="entry name" value="PRK09585.1-5"/>
    <property type="match status" value="1"/>
</dbReference>
<dbReference type="EC" id="2.7.1.170" evidence="2"/>
<dbReference type="GO" id="GO:0005524">
    <property type="term" value="F:ATP binding"/>
    <property type="evidence" value="ECO:0007669"/>
    <property type="project" value="UniProtKB-UniRule"/>
</dbReference>
<evidence type="ECO:0000256" key="1">
    <source>
        <dbReference type="ARBA" id="ARBA00023277"/>
    </source>
</evidence>
<comment type="caution">
    <text evidence="3">The sequence shown here is derived from an EMBL/GenBank/DDBJ whole genome shotgun (WGS) entry which is preliminary data.</text>
</comment>
<evidence type="ECO:0000313" key="4">
    <source>
        <dbReference type="Proteomes" id="UP000269689"/>
    </source>
</evidence>
<feature type="binding site" evidence="2">
    <location>
        <begin position="32"/>
        <end position="39"/>
    </location>
    <ligand>
        <name>ATP</name>
        <dbReference type="ChEBI" id="CHEBI:30616"/>
    </ligand>
</feature>
<name>A0A3N4UUP7_9RHOB</name>
<comment type="catalytic activity">
    <reaction evidence="2">
        <text>1,6-anhydro-N-acetyl-beta-muramate + ATP + H2O = N-acetyl-D-muramate 6-phosphate + ADP + H(+)</text>
        <dbReference type="Rhea" id="RHEA:24952"/>
        <dbReference type="ChEBI" id="CHEBI:15377"/>
        <dbReference type="ChEBI" id="CHEBI:15378"/>
        <dbReference type="ChEBI" id="CHEBI:30616"/>
        <dbReference type="ChEBI" id="CHEBI:58690"/>
        <dbReference type="ChEBI" id="CHEBI:58722"/>
        <dbReference type="ChEBI" id="CHEBI:456216"/>
        <dbReference type="EC" id="2.7.1.170"/>
    </reaction>
</comment>
<keyword evidence="1 2" id="KW-0119">Carbohydrate metabolism</keyword>
<dbReference type="Gene3D" id="3.30.420.40">
    <property type="match status" value="2"/>
</dbReference>
<keyword evidence="2" id="KW-0547">Nucleotide-binding</keyword>
<dbReference type="HAMAP" id="MF_01270">
    <property type="entry name" value="AnhMurNAc_kinase"/>
    <property type="match status" value="1"/>
</dbReference>
<dbReference type="UniPathway" id="UPA00544"/>
<dbReference type="GO" id="GO:0016773">
    <property type="term" value="F:phosphotransferase activity, alcohol group as acceptor"/>
    <property type="evidence" value="ECO:0007669"/>
    <property type="project" value="UniProtKB-UniRule"/>
</dbReference>
<dbReference type="GO" id="GO:0006040">
    <property type="term" value="P:amino sugar metabolic process"/>
    <property type="evidence" value="ECO:0007669"/>
    <property type="project" value="InterPro"/>
</dbReference>
<sequence>MPDISGSAPKGKRVMTVKKQVEPIWIAGCMSGTSLDGVDVALLRTDGIDIFEFGDSTFRPYSVDEQSLLRDQLGLWQASDAAVELIETAHAEALSALQGFEMVGFHGQTFAHDPRGLGTYQAGNGAVLAEVLQQTVVWDFRSNDVQMGGQGAPLAPFFHHACARYIKATAPLVFLNLGGVGNLTWVDPSIDDPAQTGALLAFDTGPANAPINDLCMARLGKSFDDNGDLAASGQVDAALLDQFMQHAYFMKMPPKSLDRNDFHDILTQVESLSDQDAAATLTAMAAASVAQAMDHCPSPPARILVSGGGSRNATLMAMIAAGVDCAVAPIETVGLDGDMLEAQAFAYLAMRVKRGLPTSCPSTTGVAAAIGGGRISKPD</sequence>
<dbReference type="PANTHER" id="PTHR30605:SF0">
    <property type="entry name" value="ANHYDRO-N-ACETYLMURAMIC ACID KINASE"/>
    <property type="match status" value="1"/>
</dbReference>